<evidence type="ECO:0000256" key="1">
    <source>
        <dbReference type="SAM" id="MobiDB-lite"/>
    </source>
</evidence>
<gene>
    <name evidence="3" type="ORF">FJV41_09610</name>
</gene>
<comment type="caution">
    <text evidence="3">The sequence shown here is derived from an EMBL/GenBank/DDBJ whole genome shotgun (WGS) entry which is preliminary data.</text>
</comment>
<evidence type="ECO:0008006" key="5">
    <source>
        <dbReference type="Google" id="ProtNLM"/>
    </source>
</evidence>
<accession>A0A540X5Z5</accession>
<keyword evidence="2" id="KW-0472">Membrane</keyword>
<dbReference type="AlphaFoldDB" id="A0A540X5Z5"/>
<proteinExistence type="predicted"/>
<evidence type="ECO:0000256" key="2">
    <source>
        <dbReference type="SAM" id="Phobius"/>
    </source>
</evidence>
<keyword evidence="4" id="KW-1185">Reference proteome</keyword>
<feature type="region of interest" description="Disordered" evidence="1">
    <location>
        <begin position="174"/>
        <end position="202"/>
    </location>
</feature>
<organism evidence="3 4">
    <name type="scientific">Myxococcus llanfairpwllgwyngyllgogerychwyrndrobwllllantysiliogogogochensis</name>
    <dbReference type="NCBI Taxonomy" id="2590453"/>
    <lineage>
        <taxon>Bacteria</taxon>
        <taxon>Pseudomonadati</taxon>
        <taxon>Myxococcota</taxon>
        <taxon>Myxococcia</taxon>
        <taxon>Myxococcales</taxon>
        <taxon>Cystobacterineae</taxon>
        <taxon>Myxococcaceae</taxon>
        <taxon>Myxococcus</taxon>
    </lineage>
</organism>
<dbReference type="Proteomes" id="UP000315369">
    <property type="component" value="Unassembled WGS sequence"/>
</dbReference>
<dbReference type="SUPFAM" id="SSF82185">
    <property type="entry name" value="Histone H3 K4-specific methyltransferase SET7/9 N-terminal domain"/>
    <property type="match status" value="2"/>
</dbReference>
<keyword evidence="2" id="KW-1133">Transmembrane helix</keyword>
<feature type="transmembrane region" description="Helical" evidence="2">
    <location>
        <begin position="115"/>
        <end position="137"/>
    </location>
</feature>
<reference evidence="3 4" key="1">
    <citation type="submission" date="2019-06" db="EMBL/GenBank/DDBJ databases">
        <authorList>
            <person name="Livingstone P."/>
            <person name="Whitworth D."/>
        </authorList>
    </citation>
    <scope>NUCLEOTIDE SEQUENCE [LARGE SCALE GENOMIC DNA]</scope>
    <source>
        <strain evidence="3 4">AM401</strain>
    </source>
</reference>
<name>A0A540X5Z5_9BACT</name>
<protein>
    <recommendedName>
        <fullName evidence="5">MORN repeat-containing protein</fullName>
    </recommendedName>
</protein>
<sequence>MACVGFVFLVARLVQLAVPGSFPHALQAWVLWPVLWDAPLEPWRPSTLASLLPALCWGVLLLLWRELSWVARGQQACSRLQVLALAFVPGYSLVGLPRFFATLVEPRARRAITPWAILVGLVGPHLLLIGALVAEAWTSTSGWTLAVPLFDGALLLAQTVLLLGAYRVLSQRASTPPAPEPRAEEELAPEAPPEPPPTEDTGLDCPECVWAARLYRAPGRIGAHCLGCEGDLLSPMEQARWLPELGATGTPLEETGRQVRCVSCEAYVTTVMLPGGAVSPCTACGVVWMRAGMLHRLTQGQQGRPRARRPVPAPAREPWMPPLLSPLASGVVVAVCVFGGAAFVTMRARPPVCDPGTTLQREEREDGWVLRQCVNETGQRDGAAWLRDTRGRLREKTAWTKGRRSGAHHAWDATGQLRTEGLYQDDLPLGEWSRYTEEGMRFSRASWSKGLLHGEVVDVADSGLPHERRNYSQGVLDGPYTLYFTGGGRKVEGTYARGLRHGSWTRYGTTGAPLESVLWNQGEPTLVLEDEPGTSLASRGGARRGPDELLYGGRSLDWWNRRLRQLWPRREESDRAARYSLTVHRAGLNGLKVQETTAGPRVLVATPDLETPVSVDTP</sequence>
<feature type="transmembrane region" description="Helical" evidence="2">
    <location>
        <begin position="323"/>
        <end position="344"/>
    </location>
</feature>
<evidence type="ECO:0000313" key="4">
    <source>
        <dbReference type="Proteomes" id="UP000315369"/>
    </source>
</evidence>
<dbReference type="EMBL" id="VIFM01000028">
    <property type="protein sequence ID" value="TQF16154.1"/>
    <property type="molecule type" value="Genomic_DNA"/>
</dbReference>
<keyword evidence="2" id="KW-0812">Transmembrane</keyword>
<evidence type="ECO:0000313" key="3">
    <source>
        <dbReference type="EMBL" id="TQF16154.1"/>
    </source>
</evidence>
<dbReference type="Gene3D" id="3.90.930.1">
    <property type="match status" value="1"/>
</dbReference>
<feature type="transmembrane region" description="Helical" evidence="2">
    <location>
        <begin position="143"/>
        <end position="166"/>
    </location>
</feature>